<dbReference type="InterPro" id="IPR009057">
    <property type="entry name" value="Homeodomain-like_sf"/>
</dbReference>
<dbReference type="SUPFAM" id="SSF46689">
    <property type="entry name" value="Homeodomain-like"/>
    <property type="match status" value="1"/>
</dbReference>
<dbReference type="AlphaFoldDB" id="A0A078MR03"/>
<sequence>MAENGDRTREALLDAAEELFALHGVDAVSNRRITEHVGAANHSAVAYHFGSREQFLRALAARDSNTIAARRADMVAALPADAGLHDLLACLILPWTGHLESLPVPSWRARCLNQLRTVPSVRSALREGARQPMVDDLVQRIWAALPELPRPVLYGRSWAFGYMVLGVCAEYEEQIQTGEGPPAWNGPGRFLIDCGAGMLAAPVTGSGGFLTRPAPLLLP</sequence>
<evidence type="ECO:0000256" key="2">
    <source>
        <dbReference type="PROSITE-ProRule" id="PRU00335"/>
    </source>
</evidence>
<name>A0A078MR03_9MICC</name>
<dbReference type="PROSITE" id="PS50977">
    <property type="entry name" value="HTH_TETR_2"/>
    <property type="match status" value="1"/>
</dbReference>
<organism evidence="4">
    <name type="scientific">Arthrobacter saudimassiliensis</name>
    <dbReference type="NCBI Taxonomy" id="1461584"/>
    <lineage>
        <taxon>Bacteria</taxon>
        <taxon>Bacillati</taxon>
        <taxon>Actinomycetota</taxon>
        <taxon>Actinomycetes</taxon>
        <taxon>Micrococcales</taxon>
        <taxon>Micrococcaceae</taxon>
        <taxon>Arthrobacter</taxon>
    </lineage>
</organism>
<evidence type="ECO:0000313" key="4">
    <source>
        <dbReference type="EMBL" id="CEA07281.1"/>
    </source>
</evidence>
<dbReference type="PATRIC" id="fig|1461584.3.peg.583"/>
<accession>A0A078MR03</accession>
<dbReference type="InterPro" id="IPR001647">
    <property type="entry name" value="HTH_TetR"/>
</dbReference>
<dbReference type="GO" id="GO:0003677">
    <property type="term" value="F:DNA binding"/>
    <property type="evidence" value="ECO:0007669"/>
    <property type="project" value="UniProtKB-UniRule"/>
</dbReference>
<proteinExistence type="predicted"/>
<dbReference type="Gene3D" id="1.10.357.10">
    <property type="entry name" value="Tetracycline Repressor, domain 2"/>
    <property type="match status" value="1"/>
</dbReference>
<evidence type="ECO:0000256" key="1">
    <source>
        <dbReference type="ARBA" id="ARBA00023125"/>
    </source>
</evidence>
<feature type="DNA-binding region" description="H-T-H motif" evidence="2">
    <location>
        <begin position="30"/>
        <end position="49"/>
    </location>
</feature>
<protein>
    <submittedName>
        <fullName evidence="4">Putative DNA-binding transcriptional regulator</fullName>
    </submittedName>
</protein>
<dbReference type="EMBL" id="LN483070">
    <property type="protein sequence ID" value="CEA07281.1"/>
    <property type="molecule type" value="Genomic_DNA"/>
</dbReference>
<keyword evidence="1 2" id="KW-0238">DNA-binding</keyword>
<gene>
    <name evidence="4" type="ORF">BN1051_00593</name>
</gene>
<evidence type="ECO:0000259" key="3">
    <source>
        <dbReference type="PROSITE" id="PS50977"/>
    </source>
</evidence>
<feature type="domain" description="HTH tetR-type" evidence="3">
    <location>
        <begin position="6"/>
        <end position="67"/>
    </location>
</feature>
<dbReference type="Pfam" id="PF00440">
    <property type="entry name" value="TetR_N"/>
    <property type="match status" value="1"/>
</dbReference>
<reference evidence="4" key="1">
    <citation type="submission" date="2014-07" db="EMBL/GenBank/DDBJ databases">
        <authorList>
            <person name="Urmite Genomes Urmite Genomes"/>
        </authorList>
    </citation>
    <scope>NUCLEOTIDE SEQUENCE</scope>
    <source>
        <strain evidence="4">11W110_air</strain>
    </source>
</reference>